<dbReference type="Pfam" id="PF06985">
    <property type="entry name" value="HET"/>
    <property type="match status" value="1"/>
</dbReference>
<dbReference type="PANTHER" id="PTHR24148:SF64">
    <property type="entry name" value="HETEROKARYON INCOMPATIBILITY DOMAIN-CONTAINING PROTEIN"/>
    <property type="match status" value="1"/>
</dbReference>
<reference evidence="2" key="1">
    <citation type="journal article" date="2021" name="Mol. Plant Microbe Interact.">
        <title>Complete Genome Sequence of the Plant-Pathogenic Fungus Colletotrichum lupini.</title>
        <authorList>
            <person name="Baroncelli R."/>
            <person name="Pensec F."/>
            <person name="Da Lio D."/>
            <person name="Boufleur T."/>
            <person name="Vicente I."/>
            <person name="Sarrocco S."/>
            <person name="Picot A."/>
            <person name="Baraldi E."/>
            <person name="Sukno S."/>
            <person name="Thon M."/>
            <person name="Le Floch G."/>
        </authorList>
    </citation>
    <scope>NUCLEOTIDE SEQUENCE</scope>
    <source>
        <strain evidence="2">IMI 504893</strain>
    </source>
</reference>
<dbReference type="InterPro" id="IPR010730">
    <property type="entry name" value="HET"/>
</dbReference>
<feature type="domain" description="Heterokaryon incompatibility" evidence="1">
    <location>
        <begin position="49"/>
        <end position="163"/>
    </location>
</feature>
<dbReference type="InterPro" id="IPR052895">
    <property type="entry name" value="HetReg/Transcr_Mod"/>
</dbReference>
<dbReference type="PANTHER" id="PTHR24148">
    <property type="entry name" value="ANKYRIN REPEAT DOMAIN-CONTAINING PROTEIN 39 HOMOLOG-RELATED"/>
    <property type="match status" value="1"/>
</dbReference>
<dbReference type="KEGG" id="clup:CLUP02_11702"/>
<evidence type="ECO:0000313" key="2">
    <source>
        <dbReference type="EMBL" id="UQC86202.1"/>
    </source>
</evidence>
<accession>A0A9Q8SZ68</accession>
<dbReference type="RefSeq" id="XP_049147814.1">
    <property type="nucleotide sequence ID" value="XM_049290669.1"/>
</dbReference>
<dbReference type="AlphaFoldDB" id="A0A9Q8SZ68"/>
<dbReference type="Pfam" id="PF26639">
    <property type="entry name" value="Het-6_barrel"/>
    <property type="match status" value="1"/>
</dbReference>
<proteinExistence type="predicted"/>
<name>A0A9Q8SZ68_9PEZI</name>
<dbReference type="Proteomes" id="UP000830671">
    <property type="component" value="Chromosome 6"/>
</dbReference>
<protein>
    <recommendedName>
        <fullName evidence="1">Heterokaryon incompatibility domain-containing protein</fullName>
    </recommendedName>
</protein>
<dbReference type="GeneID" id="73345679"/>
<gene>
    <name evidence="2" type="ORF">CLUP02_11702</name>
</gene>
<organism evidence="2 3">
    <name type="scientific">Colletotrichum lupini</name>
    <dbReference type="NCBI Taxonomy" id="145971"/>
    <lineage>
        <taxon>Eukaryota</taxon>
        <taxon>Fungi</taxon>
        <taxon>Dikarya</taxon>
        <taxon>Ascomycota</taxon>
        <taxon>Pezizomycotina</taxon>
        <taxon>Sordariomycetes</taxon>
        <taxon>Hypocreomycetidae</taxon>
        <taxon>Glomerellales</taxon>
        <taxon>Glomerellaceae</taxon>
        <taxon>Colletotrichum</taxon>
        <taxon>Colletotrichum acutatum species complex</taxon>
    </lineage>
</organism>
<dbReference type="EMBL" id="CP019478">
    <property type="protein sequence ID" value="UQC86202.1"/>
    <property type="molecule type" value="Genomic_DNA"/>
</dbReference>
<evidence type="ECO:0000259" key="1">
    <source>
        <dbReference type="Pfam" id="PF06985"/>
    </source>
</evidence>
<keyword evidence="3" id="KW-1185">Reference proteome</keyword>
<evidence type="ECO:0000313" key="3">
    <source>
        <dbReference type="Proteomes" id="UP000830671"/>
    </source>
</evidence>
<sequence length="539" mass="60187">MSTHQGPKEAGLYNPLKTNQVRLLRLNPDPDSDEVGNLEVVELREAPPYYALSHSWTSQHSYQDVLINSQVVTLGADLAACVHRLSQLARSNSELDPPVRHIWIDSICIDQSNLDERAAQVSLMGQLYRSAIRTLIWLGPDSSDCYGAWELLDSIHHIFRQQNPRATEPNDIPTRMYRPSAHEASGLPPWEDFRWSHLKNLVKFNATDQRDKIYGLMGLACECQDLATMPLELRPDYQIDVTDVYLRVGRYMLQQSRSLAFLTRARCVDGSITRRQREESLDIPSWCPDWSDFKNPNEGIATSLSWVHAGDKSRPARLGFLEQFSAASGLELEIRHEGDPRVLSLVGIRVTTVEVALPFGVNPSRKVEPEQPFTEQMTRILSEALKTLKRETISAWTRQFVSATTVEQHSFVGRDWEQSVADGAAYIHHLLLNDISLSSLCVEQSGDPNALSVLQDLSSGGAADYYKSLVHNYGFDRAFLVTADGRMGIGPSNIRQGDAVVVLAGGDVPYCVRKEGDCWLLVVVSDGQTAANICLLGDE</sequence>